<sequence length="451" mass="50598">MRDLELKKMATVPLFARHSRSTLAAMSTTSTEDFERSCDQVFNKLQELAQELKSHDHEEIHFNIEHAAQYVEHNKIGVKFKEQVRLLNGDVSYELICAINDCNTHLNDCMSICKRMGTPSWSTEQDSRLTMSWTFVYASLSKAGLILKLKPLEAQAFLAFNRQQPSFEPPTISRRESFMSNAGSENFTIEGRAERRERAERQRQGQRREPMLVTPTGTRLRTQPNRTSASVRSVAASTSSASSSTASLRLPTRPAVPEREKWVINPSIISTPRTPPPEYTPIPKDTRPVIPPDEKPPLPPPTPSMPSPQPSTKSVRTVASEPQLAAPGPPSHHTHYTGNVFHIYQGVPNTPPPQAWHTPRHLPQQPVPPIWPAPFQQPVPQPYRPPRVAAYRPSRLSLRETAALHLTPMPGLAVDIMKPEARCTHGVRHFKGHPPCQWGCCNARGCGQVFY</sequence>
<dbReference type="VEuPathDB" id="FungiDB:FOXG_13283"/>
<name>A0A0J9VTV4_FUSO4</name>
<dbReference type="RefSeq" id="XP_018252469.1">
    <property type="nucleotide sequence ID" value="XM_018393243.1"/>
</dbReference>
<reference evidence="2" key="2">
    <citation type="journal article" date="2010" name="Nature">
        <title>Comparative genomics reveals mobile pathogenicity chromosomes in Fusarium.</title>
        <authorList>
            <person name="Ma L.J."/>
            <person name="van der Does H.C."/>
            <person name="Borkovich K.A."/>
            <person name="Coleman J.J."/>
            <person name="Daboussi M.J."/>
            <person name="Di Pietro A."/>
            <person name="Dufresne M."/>
            <person name="Freitag M."/>
            <person name="Grabherr M."/>
            <person name="Henrissat B."/>
            <person name="Houterman P.M."/>
            <person name="Kang S."/>
            <person name="Shim W.B."/>
            <person name="Woloshuk C."/>
            <person name="Xie X."/>
            <person name="Xu J.R."/>
            <person name="Antoniw J."/>
            <person name="Baker S.E."/>
            <person name="Bluhm B.H."/>
            <person name="Breakspear A."/>
            <person name="Brown D.W."/>
            <person name="Butchko R.A."/>
            <person name="Chapman S."/>
            <person name="Coulson R."/>
            <person name="Coutinho P.M."/>
            <person name="Danchin E.G."/>
            <person name="Diener A."/>
            <person name="Gale L.R."/>
            <person name="Gardiner D.M."/>
            <person name="Goff S."/>
            <person name="Hammond-Kosack K.E."/>
            <person name="Hilburn K."/>
            <person name="Hua-Van A."/>
            <person name="Jonkers W."/>
            <person name="Kazan K."/>
            <person name="Kodira C.D."/>
            <person name="Koehrsen M."/>
            <person name="Kumar L."/>
            <person name="Lee Y.H."/>
            <person name="Li L."/>
            <person name="Manners J.M."/>
            <person name="Miranda-Saavedra D."/>
            <person name="Mukherjee M."/>
            <person name="Park G."/>
            <person name="Park J."/>
            <person name="Park S.Y."/>
            <person name="Proctor R.H."/>
            <person name="Regev A."/>
            <person name="Ruiz-Roldan M.C."/>
            <person name="Sain D."/>
            <person name="Sakthikumar S."/>
            <person name="Sykes S."/>
            <person name="Schwartz D.C."/>
            <person name="Turgeon B.G."/>
            <person name="Wapinski I."/>
            <person name="Yoder O."/>
            <person name="Young S."/>
            <person name="Zeng Q."/>
            <person name="Zhou S."/>
            <person name="Galagan J."/>
            <person name="Cuomo C.A."/>
            <person name="Kistler H.C."/>
            <person name="Rep M."/>
        </authorList>
    </citation>
    <scope>NUCLEOTIDE SEQUENCE [LARGE SCALE GENOMIC DNA]</scope>
    <source>
        <strain evidence="2">4287</strain>
    </source>
</reference>
<evidence type="ECO:0000313" key="3">
    <source>
        <dbReference type="Proteomes" id="UP000009097"/>
    </source>
</evidence>
<proteinExistence type="predicted"/>
<dbReference type="Proteomes" id="UP000009097">
    <property type="component" value="Unassembled WGS sequence"/>
</dbReference>
<evidence type="ECO:0000313" key="2">
    <source>
        <dbReference type="EMBL" id="KNB14424.1"/>
    </source>
</evidence>
<feature type="region of interest" description="Disordered" evidence="1">
    <location>
        <begin position="168"/>
        <end position="253"/>
    </location>
</feature>
<feature type="region of interest" description="Disordered" evidence="1">
    <location>
        <begin position="268"/>
        <end position="331"/>
    </location>
</feature>
<evidence type="ECO:0000256" key="1">
    <source>
        <dbReference type="SAM" id="MobiDB-lite"/>
    </source>
</evidence>
<feature type="compositionally biased region" description="Polar residues" evidence="1">
    <location>
        <begin position="215"/>
        <end position="225"/>
    </location>
</feature>
<reference evidence="2" key="1">
    <citation type="submission" date="2007-04" db="EMBL/GenBank/DDBJ databases">
        <authorList>
            <consortium name="The Broad Institute Genome Sequencing Platform"/>
            <person name="Birren B."/>
            <person name="Lander E."/>
            <person name="Galagan J."/>
            <person name="Nusbaum C."/>
            <person name="Devon K."/>
            <person name="Ma L.-J."/>
            <person name="Jaffe D."/>
            <person name="Butler J."/>
            <person name="Alvarez P."/>
            <person name="Gnerre S."/>
            <person name="Grabherr M."/>
            <person name="Kleber M."/>
            <person name="Mauceli E."/>
            <person name="Brockman W."/>
            <person name="MacCallum I.A."/>
            <person name="Young S."/>
            <person name="LaButti K."/>
            <person name="DeCaprio D."/>
            <person name="Crawford M."/>
            <person name="Koehrsen M."/>
            <person name="Engels R."/>
            <person name="Montgomery P."/>
            <person name="Pearson M."/>
            <person name="Howarth C."/>
            <person name="Larson L."/>
            <person name="White J."/>
            <person name="O'Leary S."/>
            <person name="Kodira C."/>
            <person name="Zeng Q."/>
            <person name="Yandava C."/>
            <person name="Alvarado L."/>
            <person name="Kistler C."/>
            <person name="Shim W.-B."/>
            <person name="Kang S."/>
            <person name="Woloshuk C."/>
        </authorList>
    </citation>
    <scope>NUCLEOTIDE SEQUENCE</scope>
    <source>
        <strain evidence="2">4287</strain>
    </source>
</reference>
<feature type="compositionally biased region" description="Basic and acidic residues" evidence="1">
    <location>
        <begin position="191"/>
        <end position="210"/>
    </location>
</feature>
<feature type="compositionally biased region" description="Pro residues" evidence="1">
    <location>
        <begin position="297"/>
        <end position="309"/>
    </location>
</feature>
<dbReference type="PRINTS" id="PR01217">
    <property type="entry name" value="PRICHEXTENSN"/>
</dbReference>
<dbReference type="AlphaFoldDB" id="A0A0J9VTV4"/>
<feature type="compositionally biased region" description="Polar residues" evidence="1">
    <location>
        <begin position="178"/>
        <end position="187"/>
    </location>
</feature>
<dbReference type="OrthoDB" id="5097994at2759"/>
<dbReference type="GeneID" id="28954554"/>
<dbReference type="KEGG" id="fox:FOXG_13283"/>
<accession>A0A0J9VTV4</accession>
<protein>
    <submittedName>
        <fullName evidence="2">Uncharacterized protein</fullName>
    </submittedName>
</protein>
<organism evidence="2 3">
    <name type="scientific">Fusarium oxysporum f. sp. lycopersici (strain 4287 / CBS 123668 / FGSC 9935 / NRRL 34936)</name>
    <name type="common">Fusarium vascular wilt of tomato</name>
    <dbReference type="NCBI Taxonomy" id="426428"/>
    <lineage>
        <taxon>Eukaryota</taxon>
        <taxon>Fungi</taxon>
        <taxon>Dikarya</taxon>
        <taxon>Ascomycota</taxon>
        <taxon>Pezizomycotina</taxon>
        <taxon>Sordariomycetes</taxon>
        <taxon>Hypocreomycetidae</taxon>
        <taxon>Hypocreales</taxon>
        <taxon>Nectriaceae</taxon>
        <taxon>Fusarium</taxon>
        <taxon>Fusarium oxysporum species complex</taxon>
    </lineage>
</organism>
<dbReference type="EMBL" id="DS231714">
    <property type="protein sequence ID" value="KNB14424.1"/>
    <property type="molecule type" value="Genomic_DNA"/>
</dbReference>
<gene>
    <name evidence="2" type="ORF">FOXG_13283</name>
</gene>
<feature type="compositionally biased region" description="Basic and acidic residues" evidence="1">
    <location>
        <begin position="284"/>
        <end position="296"/>
    </location>
</feature>
<feature type="compositionally biased region" description="Low complexity" evidence="1">
    <location>
        <begin position="226"/>
        <end position="247"/>
    </location>
</feature>